<accession>A0ACB8WX92</accession>
<keyword evidence="2" id="KW-1185">Reference proteome</keyword>
<dbReference type="Proteomes" id="UP000831701">
    <property type="component" value="Chromosome 5"/>
</dbReference>
<comment type="caution">
    <text evidence="1">The sequence shown here is derived from an EMBL/GenBank/DDBJ whole genome shotgun (WGS) entry which is preliminary data.</text>
</comment>
<name>A0ACB8WX92_9TELE</name>
<proteinExistence type="predicted"/>
<sequence>CLSPQRSMEWPRDFPEDHAFVGLLVPGFSSELDFEQLLKDTEEKLNLNASSIEQQLKELQAKMAESRAGERPPSPSECLQWFNLRSHNSFRPVTTGHQELMDFFRALQQYLRSEEEGREEVTLQLLLNMSAQCGICFPCTPSSSSSSSSSSLHPQLTASSIHLVHTVKDDTSLEIQEAWDDVRFQLRRHLLDRLSSRGPEHPRPRHVSTLSIPERVSCLQQLFFLYPESEVLTHYQNLRSQSVLDLLSALSLSPGGETGFDRLAVGFRSVVPALTRALTEELHVLSRLAEPYTILGFLNVAYLSTVARELASLMERECETALRDNTTLSSKIKKYSARSRATVAPMELPMKNRSFSLTSHQLRALTQLACTLLGFERLMKELVTNMTFTDCTGETPCVKGILKKSREDSDMTPDSRKSTAEKHLHTPEAQVLEFEWRSAFRGLVPHMAHCVKVVLDDVCAKSLQQEEDLHSSGHTSVTLSHTAEHTATTANNTPLREDSFYTYSERETPKMIAKFCGTIMTELDGLLPLAAAFRENSLLEVRSSFVEACGRAAFAMLGRLQERALEVPSSAPLKNLPALLATCIYVHQRMEHYHARLKDSHTTAAKVPLTLLPIQKYQDTVEALREQLTSYCVQVCSTCILQDSESHYWADPKPFYEGERCSFSLQMWFYFLCGLRSDLWAVLPAELAKEVLGQVLSETLQLLVQRYARARPSYKRHLQIRYHVGQLDPLEKIFIINPAKESMPHQPDSPVVHWLNAINPDLFTEQAIRDGLVGQWASACQLRLLTSDPGHNPRLLLRLLLYGDCHLPRILLENSRNHSGGARRVEPLLLRIVERSQLRWLRASVSDDPLDASLGRCSRHVSHREEAPGEDPGHAGETLCLSAGLGTPRSPPGRARGSVWGEGNLGISAQTAASVTRSRISGGRWMDGWMDGLDVFQNGKLHFLTCRIYLSLLSDTTQRVPVVISCIRAVVTKSTNTLLLHLVSMVLGWQATEEPSGGLFKRSVPESVLAKIPKDWNYTSGEVRGKETATKTVISLTIQALSFIFTNLPLTVASVPLPIRYLFQVAEKQLSQHTRQLRIVGLLLWALLGCLIQGLEDPHTLEQISGLALDSGAKEPLSLLAECLQAAMGIQQKGVPKPTMHKVLQTLEEKRPKWTNMQLQKARKLCTDSVFERGRESGVAAAELTEQKIGLMLLEVCHKAGGSDYLRQIYHIIQGNEELLMSKLSGSTHSLNEPPHLVNFDLGSERHVDAASFNPLHQFDHIGKKKLDQSAVVDWAWDWPRLLPAYQGMSQVTFKTLLANRWEMQEGAELEDGEKSMLVELQNAYFVCCCTPGLQEHPKADETMAEQTRGEI</sequence>
<dbReference type="EMBL" id="CM041535">
    <property type="protein sequence ID" value="KAI3372468.1"/>
    <property type="molecule type" value="Genomic_DNA"/>
</dbReference>
<organism evidence="1 2">
    <name type="scientific">Scortum barcoo</name>
    <name type="common">barcoo grunter</name>
    <dbReference type="NCBI Taxonomy" id="214431"/>
    <lineage>
        <taxon>Eukaryota</taxon>
        <taxon>Metazoa</taxon>
        <taxon>Chordata</taxon>
        <taxon>Craniata</taxon>
        <taxon>Vertebrata</taxon>
        <taxon>Euteleostomi</taxon>
        <taxon>Actinopterygii</taxon>
        <taxon>Neopterygii</taxon>
        <taxon>Teleostei</taxon>
        <taxon>Neoteleostei</taxon>
        <taxon>Acanthomorphata</taxon>
        <taxon>Eupercaria</taxon>
        <taxon>Centrarchiformes</taxon>
        <taxon>Terapontoidei</taxon>
        <taxon>Terapontidae</taxon>
        <taxon>Scortum</taxon>
    </lineage>
</organism>
<evidence type="ECO:0000313" key="1">
    <source>
        <dbReference type="EMBL" id="KAI3372468.1"/>
    </source>
</evidence>
<feature type="non-terminal residue" evidence="1">
    <location>
        <position position="1"/>
    </location>
</feature>
<reference evidence="1" key="1">
    <citation type="submission" date="2022-04" db="EMBL/GenBank/DDBJ databases">
        <title>Jade perch genome.</title>
        <authorList>
            <person name="Chao B."/>
        </authorList>
    </citation>
    <scope>NUCLEOTIDE SEQUENCE</scope>
    <source>
        <strain evidence="1">CB-2022</strain>
    </source>
</reference>
<evidence type="ECO:0000313" key="2">
    <source>
        <dbReference type="Proteomes" id="UP000831701"/>
    </source>
</evidence>
<protein>
    <submittedName>
        <fullName evidence="1">Uncharacterized protein</fullName>
    </submittedName>
</protein>
<gene>
    <name evidence="1" type="ORF">L3Q82_022955</name>
</gene>